<evidence type="ECO:0000313" key="1">
    <source>
        <dbReference type="EMBL" id="NGZ86393.1"/>
    </source>
</evidence>
<protein>
    <submittedName>
        <fullName evidence="1">Uncharacterized protein</fullName>
    </submittedName>
</protein>
<proteinExistence type="predicted"/>
<reference evidence="1 2" key="1">
    <citation type="submission" date="2020-01" db="EMBL/GenBank/DDBJ databases">
        <authorList>
            <person name="Lee S.D."/>
        </authorList>
    </citation>
    <scope>NUCLEOTIDE SEQUENCE [LARGE SCALE GENOMIC DNA]</scope>
    <source>
        <strain evidence="1 2">SAP-35</strain>
    </source>
</reference>
<name>A0ABX0FPI1_9BURK</name>
<accession>A0ABX0FPI1</accession>
<reference evidence="2" key="2">
    <citation type="submission" date="2023-07" db="EMBL/GenBank/DDBJ databases">
        <title>Duganella aceri sp. nov., isolated from tree sap.</title>
        <authorList>
            <person name="Kim I.S."/>
        </authorList>
    </citation>
    <scope>NUCLEOTIDE SEQUENCE [LARGE SCALE GENOMIC DNA]</scope>
    <source>
        <strain evidence="2">SAP-35</strain>
    </source>
</reference>
<dbReference type="Proteomes" id="UP000666369">
    <property type="component" value="Unassembled WGS sequence"/>
</dbReference>
<organism evidence="1 2">
    <name type="scientific">Duganella aceris</name>
    <dbReference type="NCBI Taxonomy" id="2703883"/>
    <lineage>
        <taxon>Bacteria</taxon>
        <taxon>Pseudomonadati</taxon>
        <taxon>Pseudomonadota</taxon>
        <taxon>Betaproteobacteria</taxon>
        <taxon>Burkholderiales</taxon>
        <taxon>Oxalobacteraceae</taxon>
        <taxon>Telluria group</taxon>
        <taxon>Duganella</taxon>
    </lineage>
</organism>
<keyword evidence="2" id="KW-1185">Reference proteome</keyword>
<evidence type="ECO:0000313" key="2">
    <source>
        <dbReference type="Proteomes" id="UP000666369"/>
    </source>
</evidence>
<sequence length="89" mass="10083">MSNNSLIARIQASLELLEAHQSSARVLADSIRGNGKALEAMPYVLIKEMEDMAMDLDIVQWQDEDGFLPELGPIFIRVRDWLSKLPRDV</sequence>
<comment type="caution">
    <text evidence="1">The sequence shown here is derived from an EMBL/GenBank/DDBJ whole genome shotgun (WGS) entry which is preliminary data.</text>
</comment>
<dbReference type="RefSeq" id="WP_166106185.1">
    <property type="nucleotide sequence ID" value="NZ_JAADJT010000008.1"/>
</dbReference>
<dbReference type="EMBL" id="JAADJT010000008">
    <property type="protein sequence ID" value="NGZ86393.1"/>
    <property type="molecule type" value="Genomic_DNA"/>
</dbReference>
<gene>
    <name evidence="1" type="ORF">GW587_19295</name>
</gene>